<dbReference type="Proteomes" id="UP001058682">
    <property type="component" value="Chromosome"/>
</dbReference>
<dbReference type="InterPro" id="IPR043472">
    <property type="entry name" value="Macro_dom-like"/>
</dbReference>
<dbReference type="Gene3D" id="3.40.220.10">
    <property type="entry name" value="Leucine Aminopeptidase, subunit E, domain 1"/>
    <property type="match status" value="1"/>
</dbReference>
<dbReference type="SUPFAM" id="SSF52949">
    <property type="entry name" value="Macro domain-like"/>
    <property type="match status" value="1"/>
</dbReference>
<dbReference type="NCBIfam" id="NF001664">
    <property type="entry name" value="PRK00431.1-6"/>
    <property type="match status" value="1"/>
</dbReference>
<protein>
    <submittedName>
        <fullName evidence="2">O-acetyl-ADP-ribose deacetylase</fullName>
    </submittedName>
</protein>
<dbReference type="InterPro" id="IPR002589">
    <property type="entry name" value="Macro_dom"/>
</dbReference>
<proteinExistence type="predicted"/>
<dbReference type="PANTHER" id="PTHR11106">
    <property type="entry name" value="GANGLIOSIDE INDUCED DIFFERENTIATION ASSOCIATED PROTEIN 2-RELATED"/>
    <property type="match status" value="1"/>
</dbReference>
<reference evidence="2" key="1">
    <citation type="submission" date="2019-04" db="EMBL/GenBank/DDBJ databases">
        <title>Whole genome sequencing of oral phylogroup 2 treponemes.</title>
        <authorList>
            <person name="Chan Y."/>
            <person name="Zeng H.H."/>
            <person name="Yu X.L."/>
            <person name="Leung W.K."/>
            <person name="Watt R.M."/>
        </authorList>
    </citation>
    <scope>NUCLEOTIDE SEQUENCE</scope>
    <source>
        <strain evidence="2">OMZ 835</strain>
    </source>
</reference>
<organism evidence="2 3">
    <name type="scientific">Treponema putidum</name>
    <dbReference type="NCBI Taxonomy" id="221027"/>
    <lineage>
        <taxon>Bacteria</taxon>
        <taxon>Pseudomonadati</taxon>
        <taxon>Spirochaetota</taxon>
        <taxon>Spirochaetia</taxon>
        <taxon>Spirochaetales</taxon>
        <taxon>Treponemataceae</taxon>
        <taxon>Treponema</taxon>
    </lineage>
</organism>
<dbReference type="RefSeq" id="WP_255817771.1">
    <property type="nucleotide sequence ID" value="NZ_CP038804.1"/>
</dbReference>
<dbReference type="SMART" id="SM00506">
    <property type="entry name" value="A1pp"/>
    <property type="match status" value="1"/>
</dbReference>
<name>A0AAE9MWI3_9SPIR</name>
<dbReference type="CDD" id="cd02908">
    <property type="entry name" value="Macro_OAADPr_deacetylase"/>
    <property type="match status" value="1"/>
</dbReference>
<feature type="domain" description="Macro" evidence="1">
    <location>
        <begin position="1"/>
        <end position="171"/>
    </location>
</feature>
<evidence type="ECO:0000259" key="1">
    <source>
        <dbReference type="PROSITE" id="PS51154"/>
    </source>
</evidence>
<evidence type="ECO:0000313" key="2">
    <source>
        <dbReference type="EMBL" id="UTY34558.1"/>
    </source>
</evidence>
<evidence type="ECO:0000313" key="3">
    <source>
        <dbReference type="Proteomes" id="UP001058682"/>
    </source>
</evidence>
<dbReference type="EMBL" id="CP038804">
    <property type="protein sequence ID" value="UTY34558.1"/>
    <property type="molecule type" value="Genomic_DNA"/>
</dbReference>
<dbReference type="PANTHER" id="PTHR11106:SF27">
    <property type="entry name" value="MACRO DOMAIN-CONTAINING PROTEIN"/>
    <property type="match status" value="1"/>
</dbReference>
<gene>
    <name evidence="2" type="ORF">E4N74_11485</name>
</gene>
<dbReference type="Pfam" id="PF01661">
    <property type="entry name" value="Macro"/>
    <property type="match status" value="1"/>
</dbReference>
<dbReference type="AlphaFoldDB" id="A0AAE9MWI3"/>
<dbReference type="PROSITE" id="PS51154">
    <property type="entry name" value="MACRO"/>
    <property type="match status" value="1"/>
</dbReference>
<accession>A0AAE9MWI3</accession>
<sequence length="171" mass="18543">MENTSTLPIEIMNADITKLKVDAIVNAANTTLLGGSGVDGAIHAAAGPELLKECRKLKGCKTGKAKITEGYKLPSKYVIHTPGPIYEDGKSGEAELLANSYKSCLNLAFEYGCKSIAFPCISTGVYGYPKEEAAKIALNEISAFLKEHKDCMKVFIVCFGKENEEIYKRLI</sequence>